<dbReference type="PANTHER" id="PTHR43798">
    <property type="entry name" value="MONOACYLGLYCEROL LIPASE"/>
    <property type="match status" value="1"/>
</dbReference>
<proteinExistence type="predicted"/>
<dbReference type="SUPFAM" id="SSF53474">
    <property type="entry name" value="alpha/beta-Hydrolases"/>
    <property type="match status" value="1"/>
</dbReference>
<comment type="caution">
    <text evidence="3">The sequence shown here is derived from an EMBL/GenBank/DDBJ whole genome shotgun (WGS) entry which is preliminary data.</text>
</comment>
<evidence type="ECO:0000313" key="3">
    <source>
        <dbReference type="EMBL" id="OIO15493.1"/>
    </source>
</evidence>
<dbReference type="PANTHER" id="PTHR43798:SF31">
    <property type="entry name" value="AB HYDROLASE SUPERFAMILY PROTEIN YCLE"/>
    <property type="match status" value="1"/>
</dbReference>
<reference evidence="3 4" key="1">
    <citation type="journal article" date="2016" name="Environ. Microbiol.">
        <title>Genomic resolution of a cold subsurface aquifer community provides metabolic insights for novel microbes adapted to high CO concentrations.</title>
        <authorList>
            <person name="Probst A.J."/>
            <person name="Castelle C.J."/>
            <person name="Singh A."/>
            <person name="Brown C.T."/>
            <person name="Anantharaman K."/>
            <person name="Sharon I."/>
            <person name="Hug L.A."/>
            <person name="Burstein D."/>
            <person name="Emerson J.B."/>
            <person name="Thomas B.C."/>
            <person name="Banfield J.F."/>
        </authorList>
    </citation>
    <scope>NUCLEOTIDE SEQUENCE [LARGE SCALE GENOMIC DNA]</scope>
    <source>
        <strain evidence="3">CG1_02_37_22</strain>
    </source>
</reference>
<sequence length="269" mass="30142">MGNKLTALVNPRKYGKSPFSIVVIHGDPGAPGEMAPVARELSENYGVLEPLQTYTSLGGQVQELKEILEKNAQPPLVMIGHSWGAYLSFIFTAHYPTFVKKLILVGSGPFEAKYAKGIMDTRLSRLSEKERTEIQSILINLKDPSVKNKNILFKRLGILLAKADHYDVIVSKNEALECNNEIFQRVWAGAEKLRSEGKLLAFGRKIICPVTAIHGDYDPHPSEGVRKPLSSILPDFKFILLENCGHDPWLERKAKDRFYTILRKEINSG</sequence>
<dbReference type="Pfam" id="PF00561">
    <property type="entry name" value="Abhydrolase_1"/>
    <property type="match status" value="1"/>
</dbReference>
<organism evidence="3 4">
    <name type="scientific">Candidatus Gottesmanbacteria bacterium CG1_02_37_22</name>
    <dbReference type="NCBI Taxonomy" id="1805209"/>
    <lineage>
        <taxon>Bacteria</taxon>
        <taxon>Candidatus Gottesmaniibacteriota</taxon>
    </lineage>
</organism>
<dbReference type="EMBL" id="MNUY01000008">
    <property type="protein sequence ID" value="OIO15493.1"/>
    <property type="molecule type" value="Genomic_DNA"/>
</dbReference>
<name>A0A1J4TY21_9BACT</name>
<dbReference type="STRING" id="1805209.AUJ73_00455"/>
<dbReference type="Gene3D" id="3.40.50.1820">
    <property type="entry name" value="alpha/beta hydrolase"/>
    <property type="match status" value="1"/>
</dbReference>
<evidence type="ECO:0000313" key="4">
    <source>
        <dbReference type="Proteomes" id="UP000183120"/>
    </source>
</evidence>
<dbReference type="GO" id="GO:0016020">
    <property type="term" value="C:membrane"/>
    <property type="evidence" value="ECO:0007669"/>
    <property type="project" value="TreeGrafter"/>
</dbReference>
<evidence type="ECO:0000259" key="2">
    <source>
        <dbReference type="Pfam" id="PF00561"/>
    </source>
</evidence>
<dbReference type="InterPro" id="IPR000073">
    <property type="entry name" value="AB_hydrolase_1"/>
</dbReference>
<dbReference type="AlphaFoldDB" id="A0A1J4TY21"/>
<protein>
    <submittedName>
        <fullName evidence="3">Alpha/beta hydrolase</fullName>
    </submittedName>
</protein>
<gene>
    <name evidence="3" type="ORF">AUJ73_00455</name>
</gene>
<dbReference type="GO" id="GO:0016787">
    <property type="term" value="F:hydrolase activity"/>
    <property type="evidence" value="ECO:0007669"/>
    <property type="project" value="UniProtKB-KW"/>
</dbReference>
<dbReference type="Proteomes" id="UP000183120">
    <property type="component" value="Unassembled WGS sequence"/>
</dbReference>
<dbReference type="InterPro" id="IPR050266">
    <property type="entry name" value="AB_hydrolase_sf"/>
</dbReference>
<feature type="domain" description="AB hydrolase-1" evidence="2">
    <location>
        <begin position="62"/>
        <end position="251"/>
    </location>
</feature>
<accession>A0A1J4TY21</accession>
<evidence type="ECO:0000256" key="1">
    <source>
        <dbReference type="ARBA" id="ARBA00022801"/>
    </source>
</evidence>
<keyword evidence="1 3" id="KW-0378">Hydrolase</keyword>
<dbReference type="InterPro" id="IPR029058">
    <property type="entry name" value="AB_hydrolase_fold"/>
</dbReference>